<dbReference type="EMBL" id="CP135131">
    <property type="protein sequence ID" value="WNP39459.1"/>
    <property type="molecule type" value="Genomic_DNA"/>
</dbReference>
<dbReference type="EMBL" id="CP135130">
    <property type="protein sequence ID" value="WNP37367.1"/>
    <property type="molecule type" value="Genomic_DNA"/>
</dbReference>
<dbReference type="Pfam" id="PF22764">
    <property type="entry name" value="E217_Gp32"/>
    <property type="match status" value="1"/>
</dbReference>
<organism evidence="4">
    <name type="scientific">Arcobacter sp. AZ-2023</name>
    <dbReference type="NCBI Taxonomy" id="3074453"/>
    <lineage>
        <taxon>Bacteria</taxon>
        <taxon>Pseudomonadati</taxon>
        <taxon>Campylobacterota</taxon>
        <taxon>Epsilonproteobacteria</taxon>
        <taxon>Campylobacterales</taxon>
        <taxon>Arcobacteraceae</taxon>
        <taxon>Arcobacter</taxon>
    </lineage>
</organism>
<protein>
    <submittedName>
        <fullName evidence="4">Uncharacterized protein</fullName>
    </submittedName>
</protein>
<evidence type="ECO:0000313" key="3">
    <source>
        <dbReference type="EMBL" id="WNP37367.1"/>
    </source>
</evidence>
<evidence type="ECO:0000313" key="1">
    <source>
        <dbReference type="EMBL" id="WNL27988.1"/>
    </source>
</evidence>
<sequence>MDVSALGFKILVKDTKIFPNGFTISRTADGTDPFGFNTVTLGEATVDANGHIVYAATPNPTEFTINLLPNSEEDDNMSLLFESHRARAGVPRTGGNITITVMYADGRSTTANNCYFLTGDPKRSVQAPSRYKNKVYTFACEDYV</sequence>
<proteinExistence type="predicted"/>
<dbReference type="AlphaFoldDB" id="A0AA96L795"/>
<dbReference type="EMBL" id="CP134853">
    <property type="protein sequence ID" value="WNL27988.1"/>
    <property type="molecule type" value="Genomic_DNA"/>
</dbReference>
<accession>A0AA96L795</accession>
<evidence type="ECO:0000313" key="4">
    <source>
        <dbReference type="EMBL" id="WNP39459.1"/>
    </source>
</evidence>
<name>A0AA96L795_9BACT</name>
<dbReference type="InterPro" id="IPR054440">
    <property type="entry name" value="Gp32-like"/>
</dbReference>
<gene>
    <name evidence="3" type="ORF">RJG58_06915</name>
    <name evidence="4" type="ORF">RMP69_06915</name>
    <name evidence="1" type="ORF">RMQ65_01180</name>
    <name evidence="2" type="ORF">RMQ67_06915</name>
</gene>
<reference evidence="4" key="1">
    <citation type="submission" date="2023-09" db="EMBL/GenBank/DDBJ databases">
        <title>Arcobacter tbilisiensis sp. nov. isolated from chicken meat in Tbilisi, Georgia.</title>
        <authorList>
            <person name="Matthias R."/>
            <person name="Zautner A.E."/>
        </authorList>
    </citation>
    <scope>NUCLEOTIDE SEQUENCE</scope>
    <source>
        <strain evidence="3">LEO 101</strain>
        <strain evidence="1">LEO 49</strain>
        <strain evidence="4">LEO 50</strain>
        <strain evidence="2">LEO 53</strain>
    </source>
</reference>
<dbReference type="EMBL" id="CP134855">
    <property type="protein sequence ID" value="WNL31217.1"/>
    <property type="molecule type" value="Genomic_DNA"/>
</dbReference>
<evidence type="ECO:0000313" key="2">
    <source>
        <dbReference type="EMBL" id="WNL31217.1"/>
    </source>
</evidence>